<dbReference type="GO" id="GO:0016884">
    <property type="term" value="F:carbon-nitrogen ligase activity, with glutamine as amido-N-donor"/>
    <property type="evidence" value="ECO:0007669"/>
    <property type="project" value="InterPro"/>
</dbReference>
<dbReference type="InterPro" id="IPR019004">
    <property type="entry name" value="YqeY/Aim41"/>
</dbReference>
<dbReference type="Gene3D" id="1.10.1510.10">
    <property type="entry name" value="Uncharacterised protein YqeY/AIM41 PF09424, N-terminal domain"/>
    <property type="match status" value="1"/>
</dbReference>
<evidence type="ECO:0000313" key="2">
    <source>
        <dbReference type="Proteomes" id="UP000034160"/>
    </source>
</evidence>
<dbReference type="PANTHER" id="PTHR28055">
    <property type="entry name" value="ALTERED INHERITANCE OF MITOCHONDRIA PROTEIN 41, MITOCHONDRIAL"/>
    <property type="match status" value="1"/>
</dbReference>
<protein>
    <recommendedName>
        <fullName evidence="3">Glutamyl-tRNA amidotransferase</fullName>
    </recommendedName>
</protein>
<dbReference type="AlphaFoldDB" id="A0A0G1B666"/>
<dbReference type="InterPro" id="IPR023168">
    <property type="entry name" value="GatB_Yqey_C_2"/>
</dbReference>
<dbReference type="Gene3D" id="1.10.10.410">
    <property type="match status" value="1"/>
</dbReference>
<dbReference type="SUPFAM" id="SSF89095">
    <property type="entry name" value="GatB/YqeY motif"/>
    <property type="match status" value="1"/>
</dbReference>
<gene>
    <name evidence="1" type="ORF">UU93_C0003G0041</name>
</gene>
<dbReference type="Pfam" id="PF09424">
    <property type="entry name" value="YqeY"/>
    <property type="match status" value="1"/>
</dbReference>
<proteinExistence type="predicted"/>
<evidence type="ECO:0008006" key="3">
    <source>
        <dbReference type="Google" id="ProtNLM"/>
    </source>
</evidence>
<comment type="caution">
    <text evidence="1">The sequence shown here is derived from an EMBL/GenBank/DDBJ whole genome shotgun (WGS) entry which is preliminary data.</text>
</comment>
<organism evidence="1 2">
    <name type="scientific">Candidatus Amesbacteria bacterium GW2011_GWA2_42_12</name>
    <dbReference type="NCBI Taxonomy" id="1618356"/>
    <lineage>
        <taxon>Bacteria</taxon>
        <taxon>Candidatus Amesiibacteriota</taxon>
    </lineage>
</organism>
<dbReference type="STRING" id="1618356.UU93_C0003G0041"/>
<dbReference type="InterPro" id="IPR003789">
    <property type="entry name" value="Asn/Gln_tRNA_amidoTrase-B-like"/>
</dbReference>
<dbReference type="InterPro" id="IPR042184">
    <property type="entry name" value="YqeY/Aim41_N"/>
</dbReference>
<reference evidence="1 2" key="1">
    <citation type="journal article" date="2015" name="Nature">
        <title>rRNA introns, odd ribosomes, and small enigmatic genomes across a large radiation of phyla.</title>
        <authorList>
            <person name="Brown C.T."/>
            <person name="Hug L.A."/>
            <person name="Thomas B.C."/>
            <person name="Sharon I."/>
            <person name="Castelle C.J."/>
            <person name="Singh A."/>
            <person name="Wilkins M.J."/>
            <person name="Williams K.H."/>
            <person name="Banfield J.F."/>
        </authorList>
    </citation>
    <scope>NUCLEOTIDE SEQUENCE [LARGE SCALE GENOMIC DNA]</scope>
</reference>
<dbReference type="PANTHER" id="PTHR28055:SF1">
    <property type="entry name" value="ALTERED INHERITANCE OF MITOCHONDRIA PROTEIN 41, MITOCHONDRIAL"/>
    <property type="match status" value="1"/>
</dbReference>
<dbReference type="Proteomes" id="UP000034160">
    <property type="component" value="Unassembled WGS sequence"/>
</dbReference>
<dbReference type="EMBL" id="LCCN01000003">
    <property type="protein sequence ID" value="KKS33033.1"/>
    <property type="molecule type" value="Genomic_DNA"/>
</dbReference>
<evidence type="ECO:0000313" key="1">
    <source>
        <dbReference type="EMBL" id="KKS33033.1"/>
    </source>
</evidence>
<accession>A0A0G1B666</accession>
<name>A0A0G1B666_9BACT</name>
<sequence length="147" mass="16049">MLNAQGSMLNKVKSDLTTAMKAGDPLRLSVLRMLVSALGYKQIDLHRDLTDEEVISVVGNEAKKRREAVESYTKAGRADSAEKEGQELKILQAYLPTMMTEDEVKTELVKLELPKDFGQAMRIAAPIFKGKADGGVVAGIVKQLISS</sequence>